<gene>
    <name evidence="1" type="ORF">llap_9507</name>
</gene>
<accession>A0A2I0U2D7</accession>
<evidence type="ECO:0000313" key="1">
    <source>
        <dbReference type="EMBL" id="PKU40191.1"/>
    </source>
</evidence>
<name>A0A2I0U2D7_LIMLA</name>
<evidence type="ECO:0000313" key="2">
    <source>
        <dbReference type="Proteomes" id="UP000233556"/>
    </source>
</evidence>
<organism evidence="1 2">
    <name type="scientific">Limosa lapponica baueri</name>
    <dbReference type="NCBI Taxonomy" id="1758121"/>
    <lineage>
        <taxon>Eukaryota</taxon>
        <taxon>Metazoa</taxon>
        <taxon>Chordata</taxon>
        <taxon>Craniata</taxon>
        <taxon>Vertebrata</taxon>
        <taxon>Euteleostomi</taxon>
        <taxon>Archelosauria</taxon>
        <taxon>Archosauria</taxon>
        <taxon>Dinosauria</taxon>
        <taxon>Saurischia</taxon>
        <taxon>Theropoda</taxon>
        <taxon>Coelurosauria</taxon>
        <taxon>Aves</taxon>
        <taxon>Neognathae</taxon>
        <taxon>Neoaves</taxon>
        <taxon>Charadriiformes</taxon>
        <taxon>Scolopacidae</taxon>
        <taxon>Limosa</taxon>
    </lineage>
</organism>
<dbReference type="AlphaFoldDB" id="A0A2I0U2D7"/>
<protein>
    <submittedName>
        <fullName evidence="1">Uncharacterized protein</fullName>
    </submittedName>
</protein>
<dbReference type="Proteomes" id="UP000233556">
    <property type="component" value="Unassembled WGS sequence"/>
</dbReference>
<proteinExistence type="predicted"/>
<sequence length="178" mass="18588">MGKQQAGVSLVLKEFPAAGSEVLGGFALPAIEAALLALVSFCSQLLDSGGTPDLAHDSLYGGVDGPRCLDGTQDPVDLGSQLVLLLPNGLEGVCCGVTPPVAEMLLSHMNCVGVKYVGDLEAFDPVVSLAARGLPRLGCPQGTVDRWKTELVGYQKERVMAKVVMIYVQCVASIFAIL</sequence>
<keyword evidence="2" id="KW-1185">Reference proteome</keyword>
<dbReference type="EMBL" id="KZ506321">
    <property type="protein sequence ID" value="PKU40191.1"/>
    <property type="molecule type" value="Genomic_DNA"/>
</dbReference>
<reference evidence="2" key="2">
    <citation type="submission" date="2017-12" db="EMBL/GenBank/DDBJ databases">
        <title>Genome sequence of the Bar-tailed Godwit (Limosa lapponica baueri).</title>
        <authorList>
            <person name="Lima N.C.B."/>
            <person name="Parody-Merino A.M."/>
            <person name="Battley P.F."/>
            <person name="Fidler A.E."/>
            <person name="Prosdocimi F."/>
        </authorList>
    </citation>
    <scope>NUCLEOTIDE SEQUENCE [LARGE SCALE GENOMIC DNA]</scope>
</reference>
<reference evidence="2" key="1">
    <citation type="submission" date="2017-11" db="EMBL/GenBank/DDBJ databases">
        <authorList>
            <person name="Lima N.C."/>
            <person name="Parody-Merino A.M."/>
            <person name="Battley P.F."/>
            <person name="Fidler A.E."/>
            <person name="Prosdocimi F."/>
        </authorList>
    </citation>
    <scope>NUCLEOTIDE SEQUENCE [LARGE SCALE GENOMIC DNA]</scope>
</reference>